<evidence type="ECO:0000313" key="4">
    <source>
        <dbReference type="EMBL" id="GAA4953891.1"/>
    </source>
</evidence>
<reference evidence="5" key="1">
    <citation type="journal article" date="2019" name="Int. J. Syst. Evol. Microbiol.">
        <title>The Global Catalogue of Microorganisms (GCM) 10K type strain sequencing project: providing services to taxonomists for standard genome sequencing and annotation.</title>
        <authorList>
            <consortium name="The Broad Institute Genomics Platform"/>
            <consortium name="The Broad Institute Genome Sequencing Center for Infectious Disease"/>
            <person name="Wu L."/>
            <person name="Ma J."/>
        </authorList>
    </citation>
    <scope>NUCLEOTIDE SEQUENCE [LARGE SCALE GENOMIC DNA]</scope>
    <source>
        <strain evidence="5">JCM 19134</strain>
    </source>
</reference>
<dbReference type="GO" id="GO:0016747">
    <property type="term" value="F:acyltransferase activity, transferring groups other than amino-acyl groups"/>
    <property type="evidence" value="ECO:0007669"/>
    <property type="project" value="InterPro"/>
</dbReference>
<evidence type="ECO:0000313" key="5">
    <source>
        <dbReference type="Proteomes" id="UP001409585"/>
    </source>
</evidence>
<evidence type="ECO:0000259" key="3">
    <source>
        <dbReference type="PROSITE" id="PS51186"/>
    </source>
</evidence>
<dbReference type="PANTHER" id="PTHR43877">
    <property type="entry name" value="AMINOALKYLPHOSPHONATE N-ACETYLTRANSFERASE-RELATED-RELATED"/>
    <property type="match status" value="1"/>
</dbReference>
<keyword evidence="5" id="KW-1185">Reference proteome</keyword>
<dbReference type="Gene3D" id="3.40.630.30">
    <property type="match status" value="1"/>
</dbReference>
<comment type="caution">
    <text evidence="4">The sequence shown here is derived from an EMBL/GenBank/DDBJ whole genome shotgun (WGS) entry which is preliminary data.</text>
</comment>
<protein>
    <submittedName>
        <fullName evidence="4">GNAT family N-acetyltransferase</fullName>
    </submittedName>
</protein>
<dbReference type="Proteomes" id="UP001409585">
    <property type="component" value="Unassembled WGS sequence"/>
</dbReference>
<proteinExistence type="predicted"/>
<accession>A0AAV3U743</accession>
<gene>
    <name evidence="4" type="ORF">GCM10025791_37880</name>
</gene>
<evidence type="ECO:0000256" key="1">
    <source>
        <dbReference type="ARBA" id="ARBA00022679"/>
    </source>
</evidence>
<organism evidence="4 5">
    <name type="scientific">Halioxenophilus aromaticivorans</name>
    <dbReference type="NCBI Taxonomy" id="1306992"/>
    <lineage>
        <taxon>Bacteria</taxon>
        <taxon>Pseudomonadati</taxon>
        <taxon>Pseudomonadota</taxon>
        <taxon>Gammaproteobacteria</taxon>
        <taxon>Alteromonadales</taxon>
        <taxon>Alteromonadaceae</taxon>
        <taxon>Halioxenophilus</taxon>
    </lineage>
</organism>
<keyword evidence="1" id="KW-0808">Transferase</keyword>
<keyword evidence="2" id="KW-0012">Acyltransferase</keyword>
<dbReference type="InterPro" id="IPR000182">
    <property type="entry name" value="GNAT_dom"/>
</dbReference>
<evidence type="ECO:0000256" key="2">
    <source>
        <dbReference type="ARBA" id="ARBA00023315"/>
    </source>
</evidence>
<sequence>MSIRLATLNDAQNIAKIIALSNRGVAKEFAINRDNNPKHPSFCDESWVLSDFERGEEYFLYEINGEIVGCVAYEQTRAEVAYLNRLSVSPQYRNNGIGNELTQHIFQYGKSKGATTVSIGIIAKHTKLKEWYAKLGFVENGLKEFSHLPFDVLFMKYEL</sequence>
<dbReference type="PROSITE" id="PS51186">
    <property type="entry name" value="GNAT"/>
    <property type="match status" value="1"/>
</dbReference>
<dbReference type="SUPFAM" id="SSF55729">
    <property type="entry name" value="Acyl-CoA N-acyltransferases (Nat)"/>
    <property type="match status" value="1"/>
</dbReference>
<dbReference type="EMBL" id="BAABLX010000049">
    <property type="protein sequence ID" value="GAA4953891.1"/>
    <property type="molecule type" value="Genomic_DNA"/>
</dbReference>
<dbReference type="Pfam" id="PF00583">
    <property type="entry name" value="Acetyltransf_1"/>
    <property type="match status" value="1"/>
</dbReference>
<name>A0AAV3U743_9ALTE</name>
<dbReference type="CDD" id="cd04301">
    <property type="entry name" value="NAT_SF"/>
    <property type="match status" value="1"/>
</dbReference>
<feature type="domain" description="N-acetyltransferase" evidence="3">
    <location>
        <begin position="1"/>
        <end position="159"/>
    </location>
</feature>
<dbReference type="InterPro" id="IPR016181">
    <property type="entry name" value="Acyl_CoA_acyltransferase"/>
</dbReference>
<dbReference type="RefSeq" id="WP_345426181.1">
    <property type="nucleotide sequence ID" value="NZ_AP031496.1"/>
</dbReference>
<dbReference type="AlphaFoldDB" id="A0AAV3U743"/>
<dbReference type="InterPro" id="IPR050832">
    <property type="entry name" value="Bact_Acetyltransf"/>
</dbReference>